<dbReference type="Proteomes" id="UP001138997">
    <property type="component" value="Unassembled WGS sequence"/>
</dbReference>
<keyword evidence="1" id="KW-0472">Membrane</keyword>
<keyword evidence="1" id="KW-0812">Transmembrane</keyword>
<sequence>MGKENWPPLPHLGVRRDLPGYAPPPNREFEGMSFGPTLKERFRFFLLTMVVILAVALIFGGRAEEASSESYLCEALTSEKIVSVVGGRVGYDEWSADSCQYRATRTREGTDLKILAVGDGTMTPRQDEIALMERQVEQGEWTFVAGLGDHAVLAEHWAEVQVVDDGRFFSITVMELDSGYSLPVHRELAQELAWRVLGQERQAG</sequence>
<evidence type="ECO:0000313" key="2">
    <source>
        <dbReference type="EMBL" id="MCD5312744.1"/>
    </source>
</evidence>
<keyword evidence="3" id="KW-1185">Reference proteome</keyword>
<dbReference type="AlphaFoldDB" id="A0A9X1SUC2"/>
<feature type="transmembrane region" description="Helical" evidence="1">
    <location>
        <begin position="42"/>
        <end position="60"/>
    </location>
</feature>
<organism evidence="2 3">
    <name type="scientific">Kineosporia babensis</name>
    <dbReference type="NCBI Taxonomy" id="499548"/>
    <lineage>
        <taxon>Bacteria</taxon>
        <taxon>Bacillati</taxon>
        <taxon>Actinomycetota</taxon>
        <taxon>Actinomycetes</taxon>
        <taxon>Kineosporiales</taxon>
        <taxon>Kineosporiaceae</taxon>
        <taxon>Kineosporia</taxon>
    </lineage>
</organism>
<dbReference type="EMBL" id="JAJOMB010000009">
    <property type="protein sequence ID" value="MCD5312744.1"/>
    <property type="molecule type" value="Genomic_DNA"/>
</dbReference>
<accession>A0A9X1SUC2</accession>
<evidence type="ECO:0000313" key="3">
    <source>
        <dbReference type="Proteomes" id="UP001138997"/>
    </source>
</evidence>
<keyword evidence="1" id="KW-1133">Transmembrane helix</keyword>
<dbReference type="RefSeq" id="WP_231443280.1">
    <property type="nucleotide sequence ID" value="NZ_JAJOMB010000009.1"/>
</dbReference>
<evidence type="ECO:0000256" key="1">
    <source>
        <dbReference type="SAM" id="Phobius"/>
    </source>
</evidence>
<reference evidence="2" key="1">
    <citation type="submission" date="2021-11" db="EMBL/GenBank/DDBJ databases">
        <title>Streptomyces corallinus and Kineosporia corallina sp. nov., two new coral-derived marine actinobacteria.</title>
        <authorList>
            <person name="Buangrab K."/>
            <person name="Sutthacheep M."/>
            <person name="Yeemin T."/>
            <person name="Harunari E."/>
            <person name="Igarashi Y."/>
            <person name="Sripreechasak P."/>
            <person name="Kanchanasin P."/>
            <person name="Tanasupawat S."/>
            <person name="Phongsopitanun W."/>
        </authorList>
    </citation>
    <scope>NUCLEOTIDE SEQUENCE</scope>
    <source>
        <strain evidence="2">JCM 31032</strain>
    </source>
</reference>
<gene>
    <name evidence="2" type="ORF">LR394_17705</name>
</gene>
<comment type="caution">
    <text evidence="2">The sequence shown here is derived from an EMBL/GenBank/DDBJ whole genome shotgun (WGS) entry which is preliminary data.</text>
</comment>
<protein>
    <submittedName>
        <fullName evidence="2">Uncharacterized protein</fullName>
    </submittedName>
</protein>
<proteinExistence type="predicted"/>
<name>A0A9X1SUC2_9ACTN</name>